<protein>
    <submittedName>
        <fullName evidence="15">LRFN5 protein</fullName>
    </submittedName>
</protein>
<dbReference type="PRINTS" id="PR00019">
    <property type="entry name" value="LEURICHRPT"/>
</dbReference>
<feature type="compositionally biased region" description="Basic and acidic residues" evidence="11">
    <location>
        <begin position="403"/>
        <end position="419"/>
    </location>
</feature>
<feature type="signal peptide" evidence="13">
    <location>
        <begin position="1"/>
        <end position="19"/>
    </location>
</feature>
<evidence type="ECO:0000256" key="2">
    <source>
        <dbReference type="ARBA" id="ARBA00022614"/>
    </source>
</evidence>
<dbReference type="SMART" id="SM00082">
    <property type="entry name" value="LRRCT"/>
    <property type="match status" value="1"/>
</dbReference>
<dbReference type="InterPro" id="IPR013783">
    <property type="entry name" value="Ig-like_fold"/>
</dbReference>
<evidence type="ECO:0000256" key="7">
    <source>
        <dbReference type="ARBA" id="ARBA00023136"/>
    </source>
</evidence>
<feature type="compositionally biased region" description="Basic and acidic residues" evidence="11">
    <location>
        <begin position="428"/>
        <end position="460"/>
    </location>
</feature>
<evidence type="ECO:0000256" key="13">
    <source>
        <dbReference type="SAM" id="SignalP"/>
    </source>
</evidence>
<dbReference type="InterPro" id="IPR000483">
    <property type="entry name" value="Cys-rich_flank_reg_C"/>
</dbReference>
<evidence type="ECO:0000256" key="1">
    <source>
        <dbReference type="ARBA" id="ARBA00004167"/>
    </source>
</evidence>
<accession>A0A8K0AB25</accession>
<dbReference type="InterPro" id="IPR003598">
    <property type="entry name" value="Ig_sub2"/>
</dbReference>
<evidence type="ECO:0000313" key="16">
    <source>
        <dbReference type="Proteomes" id="UP000838412"/>
    </source>
</evidence>
<dbReference type="InterPro" id="IPR032675">
    <property type="entry name" value="LRR_dom_sf"/>
</dbReference>
<gene>
    <name evidence="15" type="primary">LRFN5</name>
    <name evidence="15" type="ORF">BLAG_LOCUS23554</name>
</gene>
<dbReference type="Pfam" id="PF07679">
    <property type="entry name" value="I-set"/>
    <property type="match status" value="1"/>
</dbReference>
<dbReference type="InterPro" id="IPR003591">
    <property type="entry name" value="Leu-rich_rpt_typical-subtyp"/>
</dbReference>
<keyword evidence="5" id="KW-0677">Repeat</keyword>
<dbReference type="SUPFAM" id="SSF52058">
    <property type="entry name" value="L domain-like"/>
    <property type="match status" value="1"/>
</dbReference>
<dbReference type="AlphaFoldDB" id="A0A8K0AB25"/>
<dbReference type="PROSITE" id="PS51450">
    <property type="entry name" value="LRR"/>
    <property type="match status" value="1"/>
</dbReference>
<evidence type="ECO:0000256" key="9">
    <source>
        <dbReference type="ARBA" id="ARBA00023180"/>
    </source>
</evidence>
<evidence type="ECO:0000256" key="12">
    <source>
        <dbReference type="SAM" id="Phobius"/>
    </source>
</evidence>
<comment type="subcellular location">
    <subcellularLocation>
        <location evidence="1">Membrane</location>
        <topology evidence="1">Single-pass membrane protein</topology>
    </subcellularLocation>
</comment>
<keyword evidence="8" id="KW-1015">Disulfide bond</keyword>
<keyword evidence="3 12" id="KW-0812">Transmembrane</keyword>
<dbReference type="FunFam" id="2.60.40.10:FF:000076">
    <property type="entry name" value="Leucine-rich repeat and Ig domain-containing 4"/>
    <property type="match status" value="1"/>
</dbReference>
<keyword evidence="7 12" id="KW-0472">Membrane</keyword>
<reference evidence="15" key="1">
    <citation type="submission" date="2022-01" db="EMBL/GenBank/DDBJ databases">
        <authorList>
            <person name="Braso-Vives M."/>
        </authorList>
    </citation>
    <scope>NUCLEOTIDE SEQUENCE</scope>
</reference>
<dbReference type="EMBL" id="OV696693">
    <property type="protein sequence ID" value="CAH1271571.1"/>
    <property type="molecule type" value="Genomic_DNA"/>
</dbReference>
<dbReference type="SUPFAM" id="SSF48726">
    <property type="entry name" value="Immunoglobulin"/>
    <property type="match status" value="1"/>
</dbReference>
<evidence type="ECO:0000256" key="6">
    <source>
        <dbReference type="ARBA" id="ARBA00022989"/>
    </source>
</evidence>
<proteinExistence type="predicted"/>
<feature type="chain" id="PRO_5035418697" evidence="13">
    <location>
        <begin position="20"/>
        <end position="471"/>
    </location>
</feature>
<keyword evidence="10" id="KW-0393">Immunoglobulin domain</keyword>
<dbReference type="SMART" id="SM00369">
    <property type="entry name" value="LRR_TYP"/>
    <property type="match status" value="5"/>
</dbReference>
<name>A0A8K0AB25_BRALA</name>
<dbReference type="OrthoDB" id="1394818at2759"/>
<feature type="region of interest" description="Disordered" evidence="11">
    <location>
        <begin position="391"/>
        <end position="471"/>
    </location>
</feature>
<keyword evidence="6 12" id="KW-1133">Transmembrane helix</keyword>
<dbReference type="Gene3D" id="3.80.10.10">
    <property type="entry name" value="Ribonuclease Inhibitor"/>
    <property type="match status" value="2"/>
</dbReference>
<dbReference type="Pfam" id="PF13855">
    <property type="entry name" value="LRR_8"/>
    <property type="match status" value="1"/>
</dbReference>
<dbReference type="SMART" id="SM00409">
    <property type="entry name" value="IG"/>
    <property type="match status" value="1"/>
</dbReference>
<dbReference type="SMART" id="SM00408">
    <property type="entry name" value="IGc2"/>
    <property type="match status" value="1"/>
</dbReference>
<evidence type="ECO:0000256" key="5">
    <source>
        <dbReference type="ARBA" id="ARBA00022737"/>
    </source>
</evidence>
<feature type="transmembrane region" description="Helical" evidence="12">
    <location>
        <begin position="360"/>
        <end position="384"/>
    </location>
</feature>
<dbReference type="Gene3D" id="2.60.40.10">
    <property type="entry name" value="Immunoglobulins"/>
    <property type="match status" value="1"/>
</dbReference>
<evidence type="ECO:0000256" key="8">
    <source>
        <dbReference type="ARBA" id="ARBA00023157"/>
    </source>
</evidence>
<evidence type="ECO:0000259" key="14">
    <source>
        <dbReference type="PROSITE" id="PS50835"/>
    </source>
</evidence>
<dbReference type="InterPro" id="IPR007110">
    <property type="entry name" value="Ig-like_dom"/>
</dbReference>
<evidence type="ECO:0000256" key="4">
    <source>
        <dbReference type="ARBA" id="ARBA00022729"/>
    </source>
</evidence>
<evidence type="ECO:0000256" key="10">
    <source>
        <dbReference type="ARBA" id="ARBA00023319"/>
    </source>
</evidence>
<dbReference type="PANTHER" id="PTHR45842">
    <property type="entry name" value="SYNAPTIC ADHESION-LIKE MOLECULE SALM"/>
    <property type="match status" value="1"/>
</dbReference>
<organism evidence="15 16">
    <name type="scientific">Branchiostoma lanceolatum</name>
    <name type="common">Common lancelet</name>
    <name type="synonym">Amphioxus lanceolatum</name>
    <dbReference type="NCBI Taxonomy" id="7740"/>
    <lineage>
        <taxon>Eukaryota</taxon>
        <taxon>Metazoa</taxon>
        <taxon>Chordata</taxon>
        <taxon>Cephalochordata</taxon>
        <taxon>Leptocardii</taxon>
        <taxon>Amphioxiformes</taxon>
        <taxon>Branchiostomatidae</taxon>
        <taxon>Branchiostoma</taxon>
    </lineage>
</organism>
<dbReference type="InterPro" id="IPR050467">
    <property type="entry name" value="LRFN"/>
</dbReference>
<keyword evidence="2" id="KW-0433">Leucine-rich repeat</keyword>
<dbReference type="PROSITE" id="PS50835">
    <property type="entry name" value="IG_LIKE"/>
    <property type="match status" value="1"/>
</dbReference>
<feature type="domain" description="Ig-like" evidence="14">
    <location>
        <begin position="237"/>
        <end position="335"/>
    </location>
</feature>
<dbReference type="GO" id="GO:0016020">
    <property type="term" value="C:membrane"/>
    <property type="evidence" value="ECO:0007669"/>
    <property type="project" value="UniProtKB-SubCell"/>
</dbReference>
<keyword evidence="16" id="KW-1185">Reference proteome</keyword>
<keyword evidence="4 13" id="KW-0732">Signal</keyword>
<evidence type="ECO:0000313" key="15">
    <source>
        <dbReference type="EMBL" id="CAH1271571.1"/>
    </source>
</evidence>
<sequence>MSTKVRILTLLLFVPWVYGTNLDSYPRPNSSYVAIPTKIPSGTQVLELSDHNIATLTTGGFSTLRELLKLVMRRNIISTIEKDAFKGLDKLQALDLSYNKLSSIEAYYFDNIPLLKYLNLKANTITSITPGSLAPLQNLQNLILQGNQLTDVPWDELRGLPKLTTVDLNNNNLQTVPEGIHTGWPSLQALYYHDNPFHCDCRLRWLKKYIQGNLLSMLFYHCATPKSLQGAQLAMVPTASLVCTKASVAHWEGVVSVKAGETATLVCQAEGDPEPEIAWTTPDGTTIKQGESAAKMAVARHGTLTITKAAQEDGGAYTCTASNAGGQDTKVTKVNIVGEDRRMSAINATSGASLWESPEFGVSMGIVAILALTLGLIGVAVFLLMKSKCEKVQPEEDNPGTEKPTEDKQDKEKEEEKQAPRYQATTATKEDAVKMSDVEKGQVEKETPEKEAIKKEEHKPPPLQVSDMGNV</sequence>
<dbReference type="InterPro" id="IPR003599">
    <property type="entry name" value="Ig_sub"/>
</dbReference>
<dbReference type="InterPro" id="IPR001611">
    <property type="entry name" value="Leu-rich_rpt"/>
</dbReference>
<dbReference type="InterPro" id="IPR036179">
    <property type="entry name" value="Ig-like_dom_sf"/>
</dbReference>
<keyword evidence="9" id="KW-0325">Glycoprotein</keyword>
<dbReference type="InterPro" id="IPR013098">
    <property type="entry name" value="Ig_I-set"/>
</dbReference>
<dbReference type="PANTHER" id="PTHR45842:SF22">
    <property type="entry name" value="INSULIN-LIKE GROWTH FACTOR-BINDING PROTEIN COMPLEX ACID LABILE SUBUNIT ISOFORM X1"/>
    <property type="match status" value="1"/>
</dbReference>
<dbReference type="Proteomes" id="UP000838412">
    <property type="component" value="Chromosome 8"/>
</dbReference>
<evidence type="ECO:0000256" key="11">
    <source>
        <dbReference type="SAM" id="MobiDB-lite"/>
    </source>
</evidence>
<evidence type="ECO:0000256" key="3">
    <source>
        <dbReference type="ARBA" id="ARBA00022692"/>
    </source>
</evidence>